<reference evidence="1 2" key="1">
    <citation type="submission" date="2014-04" db="EMBL/GenBank/DDBJ databases">
        <authorList>
            <consortium name="DOE Joint Genome Institute"/>
            <person name="Kuo A."/>
            <person name="Ruytinx J."/>
            <person name="Rineau F."/>
            <person name="Colpaert J."/>
            <person name="Kohler A."/>
            <person name="Nagy L.G."/>
            <person name="Floudas D."/>
            <person name="Copeland A."/>
            <person name="Barry K.W."/>
            <person name="Cichocki N."/>
            <person name="Veneault-Fourrey C."/>
            <person name="LaButti K."/>
            <person name="Lindquist E.A."/>
            <person name="Lipzen A."/>
            <person name="Lundell T."/>
            <person name="Morin E."/>
            <person name="Murat C."/>
            <person name="Sun H."/>
            <person name="Tunlid A."/>
            <person name="Henrissat B."/>
            <person name="Grigoriev I.V."/>
            <person name="Hibbett D.S."/>
            <person name="Martin F."/>
            <person name="Nordberg H.P."/>
            <person name="Cantor M.N."/>
            <person name="Hua S.X."/>
        </authorList>
    </citation>
    <scope>NUCLEOTIDE SEQUENCE [LARGE SCALE GENOMIC DNA]</scope>
    <source>
        <strain evidence="1 2">UH-Slu-Lm8-n1</strain>
    </source>
</reference>
<dbReference type="OrthoDB" id="2671741at2759"/>
<name>A0A0D0AR98_9AGAM</name>
<dbReference type="Proteomes" id="UP000054485">
    <property type="component" value="Unassembled WGS sequence"/>
</dbReference>
<dbReference type="AlphaFoldDB" id="A0A0D0AR98"/>
<evidence type="ECO:0000313" key="1">
    <source>
        <dbReference type="EMBL" id="KIK36812.1"/>
    </source>
</evidence>
<sequence>MWSTLRFLPSELSTLEKIMQLGSAAVIIFENTFYLLDQRRYLKQESSVHLVHVALQQYISSPNAAAVREALNSTVHTYEAGSSQWIAELAKHTQKKADLIETVAENVLKHRLPRPEV</sequence>
<dbReference type="EMBL" id="KN835497">
    <property type="protein sequence ID" value="KIK36812.1"/>
    <property type="molecule type" value="Genomic_DNA"/>
</dbReference>
<proteinExistence type="predicted"/>
<dbReference type="HOGENOM" id="CLU_2005422_0_0_1"/>
<evidence type="ECO:0000313" key="2">
    <source>
        <dbReference type="Proteomes" id="UP000054485"/>
    </source>
</evidence>
<protein>
    <submittedName>
        <fullName evidence="1">Uncharacterized protein</fullName>
    </submittedName>
</protein>
<gene>
    <name evidence="1" type="ORF">CY34DRAFT_491747</name>
</gene>
<dbReference type="InParanoid" id="A0A0D0AR98"/>
<accession>A0A0D0AR98</accession>
<keyword evidence="2" id="KW-1185">Reference proteome</keyword>
<reference evidence="2" key="2">
    <citation type="submission" date="2015-01" db="EMBL/GenBank/DDBJ databases">
        <title>Evolutionary Origins and Diversification of the Mycorrhizal Mutualists.</title>
        <authorList>
            <consortium name="DOE Joint Genome Institute"/>
            <consortium name="Mycorrhizal Genomics Consortium"/>
            <person name="Kohler A."/>
            <person name="Kuo A."/>
            <person name="Nagy L.G."/>
            <person name="Floudas D."/>
            <person name="Copeland A."/>
            <person name="Barry K.W."/>
            <person name="Cichocki N."/>
            <person name="Veneault-Fourrey C."/>
            <person name="LaButti K."/>
            <person name="Lindquist E.A."/>
            <person name="Lipzen A."/>
            <person name="Lundell T."/>
            <person name="Morin E."/>
            <person name="Murat C."/>
            <person name="Riley R."/>
            <person name="Ohm R."/>
            <person name="Sun H."/>
            <person name="Tunlid A."/>
            <person name="Henrissat B."/>
            <person name="Grigoriev I.V."/>
            <person name="Hibbett D.S."/>
            <person name="Martin F."/>
        </authorList>
    </citation>
    <scope>NUCLEOTIDE SEQUENCE [LARGE SCALE GENOMIC DNA]</scope>
    <source>
        <strain evidence="2">UH-Slu-Lm8-n1</strain>
    </source>
</reference>
<organism evidence="1 2">
    <name type="scientific">Suillus luteus UH-Slu-Lm8-n1</name>
    <dbReference type="NCBI Taxonomy" id="930992"/>
    <lineage>
        <taxon>Eukaryota</taxon>
        <taxon>Fungi</taxon>
        <taxon>Dikarya</taxon>
        <taxon>Basidiomycota</taxon>
        <taxon>Agaricomycotina</taxon>
        <taxon>Agaricomycetes</taxon>
        <taxon>Agaricomycetidae</taxon>
        <taxon>Boletales</taxon>
        <taxon>Suillineae</taxon>
        <taxon>Suillaceae</taxon>
        <taxon>Suillus</taxon>
    </lineage>
</organism>